<evidence type="ECO:0000313" key="2">
    <source>
        <dbReference type="Proteomes" id="UP000654345"/>
    </source>
</evidence>
<dbReference type="Proteomes" id="UP000654345">
    <property type="component" value="Unassembled WGS sequence"/>
</dbReference>
<evidence type="ECO:0008006" key="3">
    <source>
        <dbReference type="Google" id="ProtNLM"/>
    </source>
</evidence>
<evidence type="ECO:0000313" key="1">
    <source>
        <dbReference type="EMBL" id="GHO58132.1"/>
    </source>
</evidence>
<dbReference type="EMBL" id="BNJG01000002">
    <property type="protein sequence ID" value="GHO58132.1"/>
    <property type="molecule type" value="Genomic_DNA"/>
</dbReference>
<organism evidence="1 2">
    <name type="scientific">Ktedonobacter robiniae</name>
    <dbReference type="NCBI Taxonomy" id="2778365"/>
    <lineage>
        <taxon>Bacteria</taxon>
        <taxon>Bacillati</taxon>
        <taxon>Chloroflexota</taxon>
        <taxon>Ktedonobacteria</taxon>
        <taxon>Ktedonobacterales</taxon>
        <taxon>Ktedonobacteraceae</taxon>
        <taxon>Ktedonobacter</taxon>
    </lineage>
</organism>
<reference evidence="1 2" key="1">
    <citation type="journal article" date="2021" name="Int. J. Syst. Evol. Microbiol.">
        <title>Reticulibacter mediterranei gen. nov., sp. nov., within the new family Reticulibacteraceae fam. nov., and Ktedonospora formicarum gen. nov., sp. nov., Ktedonobacter robiniae sp. nov., Dictyobacter formicarum sp. nov. and Dictyobacter arantiisoli sp. nov., belonging to the class Ktedonobacteria.</title>
        <authorList>
            <person name="Yabe S."/>
            <person name="Zheng Y."/>
            <person name="Wang C.M."/>
            <person name="Sakai Y."/>
            <person name="Abe K."/>
            <person name="Yokota A."/>
            <person name="Donadio S."/>
            <person name="Cavaletti L."/>
            <person name="Monciardini P."/>
        </authorList>
    </citation>
    <scope>NUCLEOTIDE SEQUENCE [LARGE SCALE GENOMIC DNA]</scope>
    <source>
        <strain evidence="1 2">SOSP1-30</strain>
    </source>
</reference>
<proteinExistence type="predicted"/>
<name>A0ABQ3UZP4_9CHLR</name>
<accession>A0ABQ3UZP4</accession>
<gene>
    <name evidence="1" type="ORF">KSB_66070</name>
</gene>
<keyword evidence="2" id="KW-1185">Reference proteome</keyword>
<protein>
    <recommendedName>
        <fullName evidence="3">BON domain-containing protein</fullName>
    </recommendedName>
</protein>
<sequence>MPAYRIRLKEQLDQRWSSWLGGLKMIHEANGETVLTGEVVDQAALHGLLSKVRDLHLTLISISPLEVDAPAKKDAKEDSP</sequence>
<comment type="caution">
    <text evidence="1">The sequence shown here is derived from an EMBL/GenBank/DDBJ whole genome shotgun (WGS) entry which is preliminary data.</text>
</comment>
<dbReference type="RefSeq" id="WP_201374400.1">
    <property type="nucleotide sequence ID" value="NZ_BNJG01000002.1"/>
</dbReference>